<evidence type="ECO:0000313" key="8">
    <source>
        <dbReference type="EMBL" id="EUA13705.1"/>
    </source>
</evidence>
<gene>
    <name evidence="8" type="ORF">I553_6824</name>
</gene>
<evidence type="ECO:0000256" key="4">
    <source>
        <dbReference type="ARBA" id="ARBA00023136"/>
    </source>
</evidence>
<feature type="domain" description="NADH:quinone oxidoreductase/Mrp antiporter transmembrane" evidence="7">
    <location>
        <begin position="7"/>
        <end position="104"/>
    </location>
</feature>
<proteinExistence type="predicted"/>
<dbReference type="PANTHER" id="PTHR22773">
    <property type="entry name" value="NADH DEHYDROGENASE"/>
    <property type="match status" value="1"/>
</dbReference>
<dbReference type="EMBL" id="JAOB01000081">
    <property type="protein sequence ID" value="EUA13705.1"/>
    <property type="molecule type" value="Genomic_DNA"/>
</dbReference>
<dbReference type="AlphaFoldDB" id="X7Z4Y6"/>
<keyword evidence="3 6" id="KW-1133">Transmembrane helix</keyword>
<comment type="caution">
    <text evidence="8">The sequence shown here is derived from an EMBL/GenBank/DDBJ whole genome shotgun (WGS) entry which is preliminary data.</text>
</comment>
<name>X7Z4Y6_MYCXE</name>
<evidence type="ECO:0000256" key="2">
    <source>
        <dbReference type="ARBA" id="ARBA00022692"/>
    </source>
</evidence>
<reference evidence="8" key="1">
    <citation type="submission" date="2014-01" db="EMBL/GenBank/DDBJ databases">
        <authorList>
            <person name="Brown-Elliot B."/>
            <person name="Wallace R."/>
            <person name="Lenaerts A."/>
            <person name="Ordway D."/>
            <person name="DeGroote M.A."/>
            <person name="Parker T."/>
            <person name="Sizemore C."/>
            <person name="Tallon L.J."/>
            <person name="Sadzewicz L.K."/>
            <person name="Sengamalay N."/>
            <person name="Fraser C.M."/>
            <person name="Hine E."/>
            <person name="Shefchek K.A."/>
            <person name="Das S.P."/>
            <person name="Tettelin H."/>
        </authorList>
    </citation>
    <scope>NUCLEOTIDE SEQUENCE [LARGE SCALE GENOMIC DNA]</scope>
    <source>
        <strain evidence="8">4042</strain>
    </source>
</reference>
<evidence type="ECO:0000256" key="3">
    <source>
        <dbReference type="ARBA" id="ARBA00022989"/>
    </source>
</evidence>
<keyword evidence="8" id="KW-0830">Ubiquinone</keyword>
<feature type="transmembrane region" description="Helical" evidence="6">
    <location>
        <begin position="12"/>
        <end position="34"/>
    </location>
</feature>
<organism evidence="8">
    <name type="scientific">Mycobacterium xenopi 4042</name>
    <dbReference type="NCBI Taxonomy" id="1299334"/>
    <lineage>
        <taxon>Bacteria</taxon>
        <taxon>Bacillati</taxon>
        <taxon>Actinomycetota</taxon>
        <taxon>Actinomycetes</taxon>
        <taxon>Mycobacteriales</taxon>
        <taxon>Mycobacteriaceae</taxon>
        <taxon>Mycobacterium</taxon>
    </lineage>
</organism>
<feature type="transmembrane region" description="Helical" evidence="6">
    <location>
        <begin position="90"/>
        <end position="111"/>
    </location>
</feature>
<dbReference type="PATRIC" id="fig|1299334.3.peg.8591"/>
<comment type="subcellular location">
    <subcellularLocation>
        <location evidence="1">Endomembrane system</location>
        <topology evidence="1">Multi-pass membrane protein</topology>
    </subcellularLocation>
    <subcellularLocation>
        <location evidence="5">Membrane</location>
        <topology evidence="5">Multi-pass membrane protein</topology>
    </subcellularLocation>
</comment>
<keyword evidence="2 5" id="KW-0812">Transmembrane</keyword>
<evidence type="ECO:0000256" key="6">
    <source>
        <dbReference type="SAM" id="Phobius"/>
    </source>
</evidence>
<evidence type="ECO:0000256" key="1">
    <source>
        <dbReference type="ARBA" id="ARBA00004127"/>
    </source>
</evidence>
<accession>X7Z4Y6</accession>
<evidence type="ECO:0000259" key="7">
    <source>
        <dbReference type="Pfam" id="PF00361"/>
    </source>
</evidence>
<sequence length="169" mass="17645">MIADIPAGISSTMFYLFAYSFSTVGAFAVVGLVRNDNGDEDANMMRWGGLGRQSPIAGLLFSMFLLAFAGIPLTSGFVSKFAVFKAAAQGGAVPLVIIGVVASGVAAYFYVRVIVLMFFTDPPADPPHVVIPSAWTKAAIAVCAAVTVLLGIFPQPLLDLVDRAAQLVG</sequence>
<dbReference type="Pfam" id="PF00361">
    <property type="entry name" value="Proton_antipo_M"/>
    <property type="match status" value="1"/>
</dbReference>
<dbReference type="InterPro" id="IPR001750">
    <property type="entry name" value="ND/Mrp_TM"/>
</dbReference>
<feature type="transmembrane region" description="Helical" evidence="6">
    <location>
        <begin position="54"/>
        <end position="78"/>
    </location>
</feature>
<evidence type="ECO:0000256" key="5">
    <source>
        <dbReference type="RuleBase" id="RU000320"/>
    </source>
</evidence>
<dbReference type="GO" id="GO:0012505">
    <property type="term" value="C:endomembrane system"/>
    <property type="evidence" value="ECO:0007669"/>
    <property type="project" value="UniProtKB-SubCell"/>
</dbReference>
<dbReference type="GO" id="GO:0016020">
    <property type="term" value="C:membrane"/>
    <property type="evidence" value="ECO:0007669"/>
    <property type="project" value="UniProtKB-SubCell"/>
</dbReference>
<protein>
    <submittedName>
        <fullName evidence="8">NADH-Ubiquinone/plastoquinone (Complex I), various chains family protein</fullName>
    </submittedName>
</protein>
<keyword evidence="4 6" id="KW-0472">Membrane</keyword>
<feature type="transmembrane region" description="Helical" evidence="6">
    <location>
        <begin position="131"/>
        <end position="153"/>
    </location>
</feature>